<name>A0AAJ4REM0_9BACT</name>
<keyword evidence="4 10" id="KW-0378">Hydrolase</keyword>
<dbReference type="Gene3D" id="2.70.70.10">
    <property type="entry name" value="Glucose Permease (Domain IIA)"/>
    <property type="match status" value="1"/>
</dbReference>
<dbReference type="InterPro" id="IPR040653">
    <property type="entry name" value="Csd3_N"/>
</dbReference>
<reference evidence="10 11" key="2">
    <citation type="submission" date="2018-11" db="EMBL/GenBank/DDBJ databases">
        <title>Genomic Encyclopedia of Type Strains, Phase IV (KMG-IV): sequencing the most valuable type-strain genomes for metagenomic binning, comparative biology and taxonomic classification.</title>
        <authorList>
            <person name="Goeker M."/>
        </authorList>
    </citation>
    <scope>NUCLEOTIDE SEQUENCE [LARGE SCALE GENOMIC DNA]</scope>
    <source>
        <strain evidence="10 11">DSM 27783</strain>
    </source>
</reference>
<dbReference type="Pfam" id="PF18059">
    <property type="entry name" value="Csd3_N"/>
    <property type="match status" value="1"/>
</dbReference>
<evidence type="ECO:0000259" key="7">
    <source>
        <dbReference type="Pfam" id="PF01551"/>
    </source>
</evidence>
<dbReference type="Pfam" id="PF01551">
    <property type="entry name" value="Peptidase_M23"/>
    <property type="match status" value="1"/>
</dbReference>
<keyword evidence="3" id="KW-0479">Metal-binding</keyword>
<dbReference type="Gene3D" id="3.10.450.350">
    <property type="match status" value="1"/>
</dbReference>
<dbReference type="InterPro" id="IPR016047">
    <property type="entry name" value="M23ase_b-sheet_dom"/>
</dbReference>
<evidence type="ECO:0000256" key="5">
    <source>
        <dbReference type="ARBA" id="ARBA00022833"/>
    </source>
</evidence>
<dbReference type="GO" id="GO:0046872">
    <property type="term" value="F:metal ion binding"/>
    <property type="evidence" value="ECO:0007669"/>
    <property type="project" value="UniProtKB-KW"/>
</dbReference>
<gene>
    <name evidence="9" type="ORF">C6V80_03515</name>
    <name evidence="10" type="ORF">EDC58_0725</name>
</gene>
<evidence type="ECO:0000259" key="8">
    <source>
        <dbReference type="Pfam" id="PF18059"/>
    </source>
</evidence>
<keyword evidence="12" id="KW-1185">Reference proteome</keyword>
<dbReference type="EMBL" id="RJVK01000001">
    <property type="protein sequence ID" value="ROR41238.1"/>
    <property type="molecule type" value="Genomic_DNA"/>
</dbReference>
<organism evidence="10 11">
    <name type="scientific">Caminibacter pacificus</name>
    <dbReference type="NCBI Taxonomy" id="1424653"/>
    <lineage>
        <taxon>Bacteria</taxon>
        <taxon>Pseudomonadati</taxon>
        <taxon>Campylobacterota</taxon>
        <taxon>Epsilonproteobacteria</taxon>
        <taxon>Nautiliales</taxon>
        <taxon>Nautiliaceae</taxon>
        <taxon>Caminibacter</taxon>
    </lineage>
</organism>
<evidence type="ECO:0000256" key="2">
    <source>
        <dbReference type="ARBA" id="ARBA00022670"/>
    </source>
</evidence>
<sequence length="366" mass="43119">MKKFLLILLVPIFALAYKVDIKTWGHKDTFYDFLKNNSLPVSIYYNLPSNLKRKVRRLPIGEKIFILKDNNILKQALIPLNSKEQLQIINNNGKYITKVVPIIYDTEIKSADITLNNYLSYDIYKTTGIRKLSSKLINIFSDKINFRHIPKNTKIKIIYEEKTRFGEVKDVKILYANIKNKQFNYQAFYNPYDGRYYDEKARSLRGMFLPAPLHYKRISSYFGRRFHPILHKWRMHDGIDYVNRIGTPIHSVADGKIIYKGWVRGYGRVVKIKHANGYITLYGHLHGWPRGLRIGQWVRQGQVIGYLGNSGLSTGPHLHFGVMHYGHWINPLRIRKSAKITLWGKRRKQFFSYIKKFENEYQLASK</sequence>
<proteinExistence type="predicted"/>
<dbReference type="RefSeq" id="WP_123352130.1">
    <property type="nucleotide sequence ID" value="NZ_CP027432.2"/>
</dbReference>
<evidence type="ECO:0000256" key="4">
    <source>
        <dbReference type="ARBA" id="ARBA00022801"/>
    </source>
</evidence>
<evidence type="ECO:0000313" key="10">
    <source>
        <dbReference type="EMBL" id="ROR41238.1"/>
    </source>
</evidence>
<evidence type="ECO:0000313" key="12">
    <source>
        <dbReference type="Proteomes" id="UP000298805"/>
    </source>
</evidence>
<dbReference type="InterPro" id="IPR011055">
    <property type="entry name" value="Dup_hybrid_motif"/>
</dbReference>
<evidence type="ECO:0000256" key="6">
    <source>
        <dbReference type="ARBA" id="ARBA00023049"/>
    </source>
</evidence>
<evidence type="ECO:0000256" key="3">
    <source>
        <dbReference type="ARBA" id="ARBA00022723"/>
    </source>
</evidence>
<protein>
    <submittedName>
        <fullName evidence="10">Murein DD-endopeptidase MepM/ murein hydrolase activator NlpD</fullName>
    </submittedName>
</protein>
<dbReference type="InterPro" id="IPR050570">
    <property type="entry name" value="Cell_wall_metabolism_enzyme"/>
</dbReference>
<dbReference type="CDD" id="cd12797">
    <property type="entry name" value="M23_peptidase"/>
    <property type="match status" value="1"/>
</dbReference>
<evidence type="ECO:0000313" key="11">
    <source>
        <dbReference type="Proteomes" id="UP000272781"/>
    </source>
</evidence>
<evidence type="ECO:0000256" key="1">
    <source>
        <dbReference type="ARBA" id="ARBA00001947"/>
    </source>
</evidence>
<dbReference type="GO" id="GO:0006508">
    <property type="term" value="P:proteolysis"/>
    <property type="evidence" value="ECO:0007669"/>
    <property type="project" value="UniProtKB-KW"/>
</dbReference>
<feature type="domain" description="M23ase beta-sheet core" evidence="7">
    <location>
        <begin position="234"/>
        <end position="331"/>
    </location>
</feature>
<dbReference type="Proteomes" id="UP000298805">
    <property type="component" value="Chromosome"/>
</dbReference>
<dbReference type="GO" id="GO:0004222">
    <property type="term" value="F:metalloendopeptidase activity"/>
    <property type="evidence" value="ECO:0007669"/>
    <property type="project" value="TreeGrafter"/>
</dbReference>
<comment type="cofactor">
    <cofactor evidence="1">
        <name>Zn(2+)</name>
        <dbReference type="ChEBI" id="CHEBI:29105"/>
    </cofactor>
</comment>
<feature type="domain" description="Csd3 N-terminal" evidence="8">
    <location>
        <begin position="23"/>
        <end position="102"/>
    </location>
</feature>
<dbReference type="Proteomes" id="UP000272781">
    <property type="component" value="Unassembled WGS sequence"/>
</dbReference>
<reference evidence="9" key="3">
    <citation type="submission" date="2019-06" db="EMBL/GenBank/DDBJ databases">
        <title>A comparative analysis of the Nautiliaceae.</title>
        <authorList>
            <person name="Grosche A."/>
            <person name="Smedile F."/>
            <person name="Vetriani C."/>
        </authorList>
    </citation>
    <scope>NUCLEOTIDE SEQUENCE</scope>
    <source>
        <strain evidence="9">TB6</strain>
    </source>
</reference>
<dbReference type="EMBL" id="CP027432">
    <property type="protein sequence ID" value="QCI28055.1"/>
    <property type="molecule type" value="Genomic_DNA"/>
</dbReference>
<dbReference type="AlphaFoldDB" id="A0AAJ4REM0"/>
<accession>A0AAJ4REM0</accession>
<reference evidence="12" key="1">
    <citation type="submission" date="2018-03" db="EMBL/GenBank/DDBJ databases">
        <title>A comparative analysis of the Nautiliaceae.</title>
        <authorList>
            <person name="Grosche A."/>
            <person name="Smedile F."/>
            <person name="Vetriani C."/>
        </authorList>
    </citation>
    <scope>NUCLEOTIDE SEQUENCE [LARGE SCALE GENOMIC DNA]</scope>
    <source>
        <strain evidence="12">TB6</strain>
    </source>
</reference>
<keyword evidence="6" id="KW-0482">Metalloprotease</keyword>
<dbReference type="SUPFAM" id="SSF51261">
    <property type="entry name" value="Duplicated hybrid motif"/>
    <property type="match status" value="1"/>
</dbReference>
<dbReference type="PANTHER" id="PTHR21666:SF288">
    <property type="entry name" value="CELL DIVISION PROTEIN YTFB"/>
    <property type="match status" value="1"/>
</dbReference>
<keyword evidence="5" id="KW-0862">Zinc</keyword>
<keyword evidence="2" id="KW-0645">Protease</keyword>
<evidence type="ECO:0000313" key="9">
    <source>
        <dbReference type="EMBL" id="QCI28055.1"/>
    </source>
</evidence>
<dbReference type="PANTHER" id="PTHR21666">
    <property type="entry name" value="PEPTIDASE-RELATED"/>
    <property type="match status" value="1"/>
</dbReference>